<keyword evidence="5" id="KW-1185">Reference proteome</keyword>
<dbReference type="NCBIfam" id="TIGR00756">
    <property type="entry name" value="PPR"/>
    <property type="match status" value="1"/>
</dbReference>
<dbReference type="PANTHER" id="PTHR47447">
    <property type="entry name" value="OS03G0856100 PROTEIN"/>
    <property type="match status" value="1"/>
</dbReference>
<organism evidence="4 5">
    <name type="scientific">Prunus yedoensis var. nudiflora</name>
    <dbReference type="NCBI Taxonomy" id="2094558"/>
    <lineage>
        <taxon>Eukaryota</taxon>
        <taxon>Viridiplantae</taxon>
        <taxon>Streptophyta</taxon>
        <taxon>Embryophyta</taxon>
        <taxon>Tracheophyta</taxon>
        <taxon>Spermatophyta</taxon>
        <taxon>Magnoliopsida</taxon>
        <taxon>eudicotyledons</taxon>
        <taxon>Gunneridae</taxon>
        <taxon>Pentapetalae</taxon>
        <taxon>rosids</taxon>
        <taxon>fabids</taxon>
        <taxon>Rosales</taxon>
        <taxon>Rosaceae</taxon>
        <taxon>Amygdaloideae</taxon>
        <taxon>Amygdaleae</taxon>
        <taxon>Prunus</taxon>
    </lineage>
</organism>
<dbReference type="InterPro" id="IPR002885">
    <property type="entry name" value="PPR_rpt"/>
</dbReference>
<accession>A0A314ZBN8</accession>
<dbReference type="AlphaFoldDB" id="A0A314ZBN8"/>
<evidence type="ECO:0000313" key="4">
    <source>
        <dbReference type="EMBL" id="PQQ14784.1"/>
    </source>
</evidence>
<dbReference type="Pfam" id="PF01535">
    <property type="entry name" value="PPR"/>
    <property type="match status" value="1"/>
</dbReference>
<gene>
    <name evidence="4" type="ORF">Pyn_28052</name>
</gene>
<evidence type="ECO:0000256" key="1">
    <source>
        <dbReference type="ARBA" id="ARBA00007626"/>
    </source>
</evidence>
<dbReference type="Proteomes" id="UP000250321">
    <property type="component" value="Unassembled WGS sequence"/>
</dbReference>
<dbReference type="PROSITE" id="PS51375">
    <property type="entry name" value="PPR"/>
    <property type="match status" value="2"/>
</dbReference>
<protein>
    <recommendedName>
        <fullName evidence="6">Pentatricopeptide repeat-containing protein</fullName>
    </recommendedName>
</protein>
<sequence length="169" mass="18831">MLHAYSAAENWEKAYAIFQEMETIGIQPDGIACSALMRAFNKGGDPSRIVASSGDINFDTYAILLKNLLSVGSWRKYIEVLQWMVDAGIRPSSQMYLDISSFAQKSGGAEYATFIKQRIELLKRKYGHQDSISKLCDTDSASSLTSRTKVENYKLLESTMAVTYPVSDC</sequence>
<dbReference type="InterPro" id="IPR011990">
    <property type="entry name" value="TPR-like_helical_dom_sf"/>
</dbReference>
<evidence type="ECO:0000256" key="2">
    <source>
        <dbReference type="ARBA" id="ARBA00022737"/>
    </source>
</evidence>
<feature type="repeat" description="PPR" evidence="3">
    <location>
        <begin position="57"/>
        <end position="91"/>
    </location>
</feature>
<evidence type="ECO:0008006" key="6">
    <source>
        <dbReference type="Google" id="ProtNLM"/>
    </source>
</evidence>
<keyword evidence="2" id="KW-0677">Repeat</keyword>
<dbReference type="STRING" id="2094558.A0A314ZBN8"/>
<feature type="repeat" description="PPR" evidence="3">
    <location>
        <begin position="1"/>
        <end position="28"/>
    </location>
</feature>
<dbReference type="OrthoDB" id="185373at2759"/>
<proteinExistence type="inferred from homology"/>
<dbReference type="PANTHER" id="PTHR47447:SF17">
    <property type="entry name" value="OS12G0638900 PROTEIN"/>
    <property type="match status" value="1"/>
</dbReference>
<dbReference type="Gene3D" id="1.25.40.10">
    <property type="entry name" value="Tetratricopeptide repeat domain"/>
    <property type="match status" value="1"/>
</dbReference>
<evidence type="ECO:0000256" key="3">
    <source>
        <dbReference type="PROSITE-ProRule" id="PRU00708"/>
    </source>
</evidence>
<evidence type="ECO:0000313" key="5">
    <source>
        <dbReference type="Proteomes" id="UP000250321"/>
    </source>
</evidence>
<comment type="similarity">
    <text evidence="1">Belongs to the PPR family. P subfamily.</text>
</comment>
<name>A0A314ZBN8_PRUYE</name>
<dbReference type="EMBL" id="PJQY01000250">
    <property type="protein sequence ID" value="PQQ14784.1"/>
    <property type="molecule type" value="Genomic_DNA"/>
</dbReference>
<reference evidence="4 5" key="1">
    <citation type="submission" date="2018-02" db="EMBL/GenBank/DDBJ databases">
        <title>Draft genome of wild Prunus yedoensis var. nudiflora.</title>
        <authorList>
            <person name="Baek S."/>
            <person name="Kim J.-H."/>
            <person name="Choi K."/>
            <person name="Kim G.-B."/>
            <person name="Cho A."/>
            <person name="Jang H."/>
            <person name="Shin C.-H."/>
            <person name="Yu H.-J."/>
            <person name="Mun J.-H."/>
        </authorList>
    </citation>
    <scope>NUCLEOTIDE SEQUENCE [LARGE SCALE GENOMIC DNA]</scope>
    <source>
        <strain evidence="5">cv. Jeju island</strain>
        <tissue evidence="4">Leaf</tissue>
    </source>
</reference>
<comment type="caution">
    <text evidence="4">The sequence shown here is derived from an EMBL/GenBank/DDBJ whole genome shotgun (WGS) entry which is preliminary data.</text>
</comment>